<organism evidence="2 3">
    <name type="scientific">Cystobacter ferrugineus</name>
    <dbReference type="NCBI Taxonomy" id="83449"/>
    <lineage>
        <taxon>Bacteria</taxon>
        <taxon>Pseudomonadati</taxon>
        <taxon>Myxococcota</taxon>
        <taxon>Myxococcia</taxon>
        <taxon>Myxococcales</taxon>
        <taxon>Cystobacterineae</taxon>
        <taxon>Archangiaceae</taxon>
        <taxon>Cystobacter</taxon>
    </lineage>
</organism>
<proteinExistence type="predicted"/>
<gene>
    <name evidence="2" type="ORF">BON30_35490</name>
</gene>
<comment type="caution">
    <text evidence="2">The sequence shown here is derived from an EMBL/GenBank/DDBJ whole genome shotgun (WGS) entry which is preliminary data.</text>
</comment>
<dbReference type="STRING" id="83449.BON30_35490"/>
<dbReference type="AlphaFoldDB" id="A0A1L9B0Y3"/>
<feature type="compositionally biased region" description="Low complexity" evidence="1">
    <location>
        <begin position="8"/>
        <end position="17"/>
    </location>
</feature>
<keyword evidence="3" id="KW-1185">Reference proteome</keyword>
<evidence type="ECO:0000313" key="2">
    <source>
        <dbReference type="EMBL" id="OJH35920.1"/>
    </source>
</evidence>
<evidence type="ECO:0000256" key="1">
    <source>
        <dbReference type="SAM" id="MobiDB-lite"/>
    </source>
</evidence>
<protein>
    <submittedName>
        <fullName evidence="2">Uncharacterized protein</fullName>
    </submittedName>
</protein>
<feature type="region of interest" description="Disordered" evidence="1">
    <location>
        <begin position="1"/>
        <end position="37"/>
    </location>
</feature>
<name>A0A1L9B0Y3_9BACT</name>
<dbReference type="RefSeq" id="WP_071902950.1">
    <property type="nucleotide sequence ID" value="NZ_MPIN01000012.1"/>
</dbReference>
<accession>A0A1L9B0Y3</accession>
<sequence>MIGALLFAPPTAAGQSPSPAPPSPEVVSPAPTGAVASAPVTPQLTASDLEAWLDGFLVFAA</sequence>
<reference evidence="3" key="1">
    <citation type="submission" date="2016-11" db="EMBL/GenBank/DDBJ databases">
        <authorList>
            <person name="Shukria A."/>
            <person name="Stevens D.C."/>
        </authorList>
    </citation>
    <scope>NUCLEOTIDE SEQUENCE [LARGE SCALE GENOMIC DNA]</scope>
    <source>
        <strain evidence="3">Cbfe23</strain>
    </source>
</reference>
<evidence type="ECO:0000313" key="3">
    <source>
        <dbReference type="Proteomes" id="UP000182229"/>
    </source>
</evidence>
<dbReference type="Proteomes" id="UP000182229">
    <property type="component" value="Unassembled WGS sequence"/>
</dbReference>
<reference evidence="2 3" key="2">
    <citation type="submission" date="2016-12" db="EMBL/GenBank/DDBJ databases">
        <title>Draft Genome Sequence of Cystobacter ferrugineus Strain Cbfe23.</title>
        <authorList>
            <person name="Akbar S."/>
            <person name="Dowd S.E."/>
            <person name="Stevens D.C."/>
        </authorList>
    </citation>
    <scope>NUCLEOTIDE SEQUENCE [LARGE SCALE GENOMIC DNA]</scope>
    <source>
        <strain evidence="2 3">Cbfe23</strain>
    </source>
</reference>
<dbReference type="EMBL" id="MPIN01000012">
    <property type="protein sequence ID" value="OJH35920.1"/>
    <property type="molecule type" value="Genomic_DNA"/>
</dbReference>